<dbReference type="InterPro" id="IPR016067">
    <property type="entry name" value="S-AdoMet_deCO2ase_core"/>
</dbReference>
<evidence type="ECO:0000256" key="2">
    <source>
        <dbReference type="ARBA" id="ARBA00022793"/>
    </source>
</evidence>
<evidence type="ECO:0000256" key="5">
    <source>
        <dbReference type="ARBA" id="ARBA00023115"/>
    </source>
</evidence>
<accession>A0A918TVI7</accession>
<keyword evidence="9" id="KW-0670">Pyruvate</keyword>
<dbReference type="GO" id="GO:0004014">
    <property type="term" value="F:adenosylmethionine decarboxylase activity"/>
    <property type="evidence" value="ECO:0007669"/>
    <property type="project" value="InterPro"/>
</dbReference>
<keyword evidence="11" id="KW-1185">Reference proteome</keyword>
<evidence type="ECO:0008006" key="12">
    <source>
        <dbReference type="Google" id="ProtNLM"/>
    </source>
</evidence>
<dbReference type="Gene3D" id="3.60.90.10">
    <property type="entry name" value="S-adenosylmethionine decarboxylase"/>
    <property type="match status" value="1"/>
</dbReference>
<keyword evidence="6" id="KW-0865">Zymogen</keyword>
<evidence type="ECO:0000256" key="9">
    <source>
        <dbReference type="ARBA" id="ARBA00023317"/>
    </source>
</evidence>
<proteinExistence type="predicted"/>
<comment type="cofactor">
    <cofactor evidence="1">
        <name>pyruvate</name>
        <dbReference type="ChEBI" id="CHEBI:15361"/>
    </cofactor>
</comment>
<keyword evidence="8" id="KW-0704">Schiff base</keyword>
<keyword evidence="3" id="KW-0068">Autocatalytic cleavage</keyword>
<dbReference type="NCBIfam" id="TIGR03330">
    <property type="entry name" value="SAM_DCase_Bsu"/>
    <property type="match status" value="1"/>
</dbReference>
<evidence type="ECO:0000256" key="1">
    <source>
        <dbReference type="ARBA" id="ARBA00001928"/>
    </source>
</evidence>
<organism evidence="10 11">
    <name type="scientific">Neogemmobacter tilapiae</name>
    <dbReference type="NCBI Taxonomy" id="875041"/>
    <lineage>
        <taxon>Bacteria</taxon>
        <taxon>Pseudomonadati</taxon>
        <taxon>Pseudomonadota</taxon>
        <taxon>Alphaproteobacteria</taxon>
        <taxon>Rhodobacterales</taxon>
        <taxon>Paracoccaceae</taxon>
        <taxon>Neogemmobacter</taxon>
    </lineage>
</organism>
<evidence type="ECO:0000256" key="4">
    <source>
        <dbReference type="ARBA" id="ARBA00023066"/>
    </source>
</evidence>
<keyword evidence="2" id="KW-0210">Decarboxylase</keyword>
<dbReference type="PANTHER" id="PTHR33866">
    <property type="entry name" value="S-ADENOSYLMETHIONINE DECARBOXYLASE PROENZYME"/>
    <property type="match status" value="1"/>
</dbReference>
<evidence type="ECO:0000256" key="6">
    <source>
        <dbReference type="ARBA" id="ARBA00023145"/>
    </source>
</evidence>
<dbReference type="PANTHER" id="PTHR33866:SF2">
    <property type="entry name" value="S-ADENOSYLMETHIONINE DECARBOXYLASE PROENZYME"/>
    <property type="match status" value="1"/>
</dbReference>
<dbReference type="InterPro" id="IPR017716">
    <property type="entry name" value="S-AdoMet_deCOase_pro-enz"/>
</dbReference>
<dbReference type="RefSeq" id="WP_189413020.1">
    <property type="nucleotide sequence ID" value="NZ_BMYJ01000012.1"/>
</dbReference>
<dbReference type="Proteomes" id="UP000638981">
    <property type="component" value="Unassembled WGS sequence"/>
</dbReference>
<dbReference type="Pfam" id="PF02675">
    <property type="entry name" value="AdoMet_dc"/>
    <property type="match status" value="1"/>
</dbReference>
<dbReference type="GO" id="GO:0008295">
    <property type="term" value="P:spermidine biosynthetic process"/>
    <property type="evidence" value="ECO:0007669"/>
    <property type="project" value="UniProtKB-KW"/>
</dbReference>
<dbReference type="InterPro" id="IPR003826">
    <property type="entry name" value="AdoMetDC_fam_prok"/>
</dbReference>
<evidence type="ECO:0000256" key="8">
    <source>
        <dbReference type="ARBA" id="ARBA00023270"/>
    </source>
</evidence>
<dbReference type="GO" id="GO:0005829">
    <property type="term" value="C:cytosol"/>
    <property type="evidence" value="ECO:0007669"/>
    <property type="project" value="TreeGrafter"/>
</dbReference>
<evidence type="ECO:0000313" key="11">
    <source>
        <dbReference type="Proteomes" id="UP000638981"/>
    </source>
</evidence>
<dbReference type="SUPFAM" id="SSF56276">
    <property type="entry name" value="S-adenosylmethionine decarboxylase"/>
    <property type="match status" value="1"/>
</dbReference>
<dbReference type="EMBL" id="BMYJ01000012">
    <property type="protein sequence ID" value="GHC65346.1"/>
    <property type="molecule type" value="Genomic_DNA"/>
</dbReference>
<keyword evidence="4" id="KW-0745">Spermidine biosynthesis</keyword>
<evidence type="ECO:0000256" key="3">
    <source>
        <dbReference type="ARBA" id="ARBA00022813"/>
    </source>
</evidence>
<comment type="caution">
    <text evidence="10">The sequence shown here is derived from an EMBL/GenBank/DDBJ whole genome shotgun (WGS) entry which is preliminary data.</text>
</comment>
<keyword evidence="7" id="KW-0456">Lyase</keyword>
<dbReference type="AlphaFoldDB" id="A0A918TVI7"/>
<protein>
    <recommendedName>
        <fullName evidence="12">Adenosylmethionine decarboxylase</fullName>
    </recommendedName>
</protein>
<sequence>MDRTAAPLPGQHLLLDFHEARTLSLEEVENCLKRAAKAAGARVLQAMLHPFPGGGVTGVLLLAESHISIHTWPETGFVALDIFLCGAADPEPARRVLEEAFAPARVTAQLVRRG</sequence>
<name>A0A918TVI7_9RHOB</name>
<evidence type="ECO:0000313" key="10">
    <source>
        <dbReference type="EMBL" id="GHC65346.1"/>
    </source>
</evidence>
<evidence type="ECO:0000256" key="7">
    <source>
        <dbReference type="ARBA" id="ARBA00023239"/>
    </source>
</evidence>
<keyword evidence="5" id="KW-0620">Polyamine biosynthesis</keyword>
<gene>
    <name evidence="10" type="ORF">GCM10007315_32410</name>
</gene>
<reference evidence="10" key="2">
    <citation type="submission" date="2020-09" db="EMBL/GenBank/DDBJ databases">
        <authorList>
            <person name="Sun Q."/>
            <person name="Kim S."/>
        </authorList>
    </citation>
    <scope>NUCLEOTIDE SEQUENCE</scope>
    <source>
        <strain evidence="10">KCTC 23310</strain>
    </source>
</reference>
<reference evidence="10" key="1">
    <citation type="journal article" date="2014" name="Int. J. Syst. Evol. Microbiol.">
        <title>Complete genome sequence of Corynebacterium casei LMG S-19264T (=DSM 44701T), isolated from a smear-ripened cheese.</title>
        <authorList>
            <consortium name="US DOE Joint Genome Institute (JGI-PGF)"/>
            <person name="Walter F."/>
            <person name="Albersmeier A."/>
            <person name="Kalinowski J."/>
            <person name="Ruckert C."/>
        </authorList>
    </citation>
    <scope>NUCLEOTIDE SEQUENCE</scope>
    <source>
        <strain evidence="10">KCTC 23310</strain>
    </source>
</reference>